<dbReference type="InterPro" id="IPR002659">
    <property type="entry name" value="Glyco_trans_31"/>
</dbReference>
<proteinExistence type="inferred from homology"/>
<accession>A0A4U5U7X5</accession>
<keyword evidence="9 13" id="KW-0333">Golgi apparatus</keyword>
<keyword evidence="6 13" id="KW-0812">Transmembrane</keyword>
<keyword evidence="12" id="KW-0325">Glycoprotein</keyword>
<evidence type="ECO:0000256" key="9">
    <source>
        <dbReference type="ARBA" id="ARBA00023034"/>
    </source>
</evidence>
<dbReference type="GO" id="GO:0008499">
    <property type="term" value="F:N-acetyl-beta-D-glucosaminide beta-(1,3)-galactosyltransferase activity"/>
    <property type="evidence" value="ECO:0007669"/>
    <property type="project" value="TreeGrafter"/>
</dbReference>
<comment type="pathway">
    <text evidence="2">Protein modification; protein glycosylation.</text>
</comment>
<dbReference type="EMBL" id="CM014081">
    <property type="protein sequence ID" value="TKS70436.1"/>
    <property type="molecule type" value="Genomic_DNA"/>
</dbReference>
<dbReference type="EC" id="2.4.1.-" evidence="13"/>
<evidence type="ECO:0000256" key="8">
    <source>
        <dbReference type="ARBA" id="ARBA00022989"/>
    </source>
</evidence>
<evidence type="ECO:0000256" key="14">
    <source>
        <dbReference type="SAM" id="MobiDB-lite"/>
    </source>
</evidence>
<sequence length="466" mass="53270">MCSGRRAGSQQQPRSTKTSHNQVDCEQSCEESVFSSVFGRKVDATQAFMTSTDTVDVKAETLMIDVYPSPFREGTERGVRVEESRKWCGWSRHRCFFFILLGLATIFYLYTTNLKQIDPDWWDKYDTTKLWNAFKSLKHDVVSNGNTSTSEPTPAATSSSPVKTIIRATETITTNISVLETPIPYKSPGPYLVEYPYEYHFVINEPNRCEQEKPFLVLIVPVAPNNRADRDIIRNTWGGESPVLDKVVKVFFLLGLRTGDGVAELQEQLLQESKEHRDLIQSDFLDCYKNLTIKTMVMMEWLDKYCSQAAYAMKIDSDMFLNLPNLISMLSNTPKTNYLTGLVEGAANVRRDQGSKWYLPQEVYPNPRYPPYALGLGYVLSLDLPKKLVEASRHVKAVYIEDVYLGLCMQHLGISPTEPPERGKFHVYPVTYSRCAYSRIIATTTHEHVDRMSVWKDFKRPGLYCN</sequence>
<keyword evidence="7 13" id="KW-0735">Signal-anchor</keyword>
<evidence type="ECO:0000256" key="11">
    <source>
        <dbReference type="ARBA" id="ARBA00023136"/>
    </source>
</evidence>
<evidence type="ECO:0000256" key="5">
    <source>
        <dbReference type="ARBA" id="ARBA00022679"/>
    </source>
</evidence>
<feature type="region of interest" description="Disordered" evidence="14">
    <location>
        <begin position="1"/>
        <end position="23"/>
    </location>
</feature>
<dbReference type="Pfam" id="PF01762">
    <property type="entry name" value="Galactosyl_T"/>
    <property type="match status" value="1"/>
</dbReference>
<feature type="transmembrane region" description="Helical" evidence="13">
    <location>
        <begin position="95"/>
        <end position="111"/>
    </location>
</feature>
<evidence type="ECO:0000256" key="6">
    <source>
        <dbReference type="ARBA" id="ARBA00022692"/>
    </source>
</evidence>
<keyword evidence="16" id="KW-1185">Reference proteome</keyword>
<reference evidence="15 16" key="1">
    <citation type="submission" date="2019-01" db="EMBL/GenBank/DDBJ databases">
        <title>Genome Assembly of Collichthys lucidus.</title>
        <authorList>
            <person name="Cai M."/>
            <person name="Xiao S."/>
        </authorList>
    </citation>
    <scope>NUCLEOTIDE SEQUENCE [LARGE SCALE GENOMIC DNA]</scope>
    <source>
        <strain evidence="15">JT15FE1705JMU</strain>
        <tissue evidence="15">Muscle</tissue>
    </source>
</reference>
<dbReference type="Proteomes" id="UP000298787">
    <property type="component" value="Chromosome 4"/>
</dbReference>
<dbReference type="FunFam" id="3.90.550.50:FF:000001">
    <property type="entry name" value="Hexosyltransferase"/>
    <property type="match status" value="1"/>
</dbReference>
<evidence type="ECO:0000256" key="10">
    <source>
        <dbReference type="ARBA" id="ARBA00023098"/>
    </source>
</evidence>
<gene>
    <name evidence="15" type="ORF">D9C73_004505</name>
</gene>
<evidence type="ECO:0000256" key="3">
    <source>
        <dbReference type="ARBA" id="ARBA00008661"/>
    </source>
</evidence>
<keyword evidence="8 13" id="KW-1133">Transmembrane helix</keyword>
<organism evidence="15 16">
    <name type="scientific">Collichthys lucidus</name>
    <name type="common">Big head croaker</name>
    <name type="synonym">Sciaena lucida</name>
    <dbReference type="NCBI Taxonomy" id="240159"/>
    <lineage>
        <taxon>Eukaryota</taxon>
        <taxon>Metazoa</taxon>
        <taxon>Chordata</taxon>
        <taxon>Craniata</taxon>
        <taxon>Vertebrata</taxon>
        <taxon>Euteleostomi</taxon>
        <taxon>Actinopterygii</taxon>
        <taxon>Neopterygii</taxon>
        <taxon>Teleostei</taxon>
        <taxon>Neoteleostei</taxon>
        <taxon>Acanthomorphata</taxon>
        <taxon>Eupercaria</taxon>
        <taxon>Sciaenidae</taxon>
        <taxon>Collichthys</taxon>
    </lineage>
</organism>
<evidence type="ECO:0000313" key="16">
    <source>
        <dbReference type="Proteomes" id="UP000298787"/>
    </source>
</evidence>
<dbReference type="PANTHER" id="PTHR11214">
    <property type="entry name" value="BETA-1,3-N-ACETYLGLUCOSAMINYLTRANSFERASE"/>
    <property type="match status" value="1"/>
</dbReference>
<protein>
    <recommendedName>
        <fullName evidence="13">Hexosyltransferase</fullName>
        <ecNumber evidence="13">2.4.1.-</ecNumber>
    </recommendedName>
</protein>
<dbReference type="Gene3D" id="3.90.550.50">
    <property type="match status" value="1"/>
</dbReference>
<keyword evidence="4 13" id="KW-0328">Glycosyltransferase</keyword>
<name>A0A4U5U7X5_COLLU</name>
<comment type="subcellular location">
    <subcellularLocation>
        <location evidence="1 13">Golgi apparatus membrane</location>
        <topology evidence="1 13">Single-pass type II membrane protein</topology>
    </subcellularLocation>
</comment>
<evidence type="ECO:0000256" key="7">
    <source>
        <dbReference type="ARBA" id="ARBA00022968"/>
    </source>
</evidence>
<keyword evidence="11 13" id="KW-0472">Membrane</keyword>
<dbReference type="PANTHER" id="PTHR11214:SF115">
    <property type="entry name" value="HEXOSYLTRANSFERASE"/>
    <property type="match status" value="1"/>
</dbReference>
<evidence type="ECO:0000256" key="1">
    <source>
        <dbReference type="ARBA" id="ARBA00004323"/>
    </source>
</evidence>
<dbReference type="GO" id="GO:0006493">
    <property type="term" value="P:protein O-linked glycosylation"/>
    <property type="evidence" value="ECO:0007669"/>
    <property type="project" value="TreeGrafter"/>
</dbReference>
<dbReference type="AlphaFoldDB" id="A0A4U5U7X5"/>
<dbReference type="GO" id="GO:0000139">
    <property type="term" value="C:Golgi membrane"/>
    <property type="evidence" value="ECO:0007669"/>
    <property type="project" value="UniProtKB-SubCell"/>
</dbReference>
<evidence type="ECO:0000256" key="13">
    <source>
        <dbReference type="RuleBase" id="RU363063"/>
    </source>
</evidence>
<feature type="compositionally biased region" description="Polar residues" evidence="14">
    <location>
        <begin position="8"/>
        <end position="23"/>
    </location>
</feature>
<evidence type="ECO:0000256" key="4">
    <source>
        <dbReference type="ARBA" id="ARBA00022676"/>
    </source>
</evidence>
<evidence type="ECO:0000313" key="15">
    <source>
        <dbReference type="EMBL" id="TKS70436.1"/>
    </source>
</evidence>
<keyword evidence="5 15" id="KW-0808">Transferase</keyword>
<dbReference type="STRING" id="240159.A0A4U5U7X5"/>
<keyword evidence="10" id="KW-0443">Lipid metabolism</keyword>
<comment type="similarity">
    <text evidence="3 13">Belongs to the glycosyltransferase 31 family.</text>
</comment>
<evidence type="ECO:0000256" key="2">
    <source>
        <dbReference type="ARBA" id="ARBA00004922"/>
    </source>
</evidence>
<evidence type="ECO:0000256" key="12">
    <source>
        <dbReference type="ARBA" id="ARBA00023180"/>
    </source>
</evidence>
<dbReference type="GO" id="GO:0006629">
    <property type="term" value="P:lipid metabolic process"/>
    <property type="evidence" value="ECO:0007669"/>
    <property type="project" value="UniProtKB-KW"/>
</dbReference>